<dbReference type="PANTHER" id="PTHR48043">
    <property type="entry name" value="EG:EG0003.4 PROTEIN-RELATED"/>
    <property type="match status" value="1"/>
</dbReference>
<dbReference type="Gene3D" id="3.40.50.2000">
    <property type="entry name" value="Glycogen Phosphorylase B"/>
    <property type="match status" value="2"/>
</dbReference>
<dbReference type="EMBL" id="CALOZG010000005">
    <property type="protein sequence ID" value="CAH4027587.1"/>
    <property type="molecule type" value="Genomic_DNA"/>
</dbReference>
<evidence type="ECO:0000256" key="3">
    <source>
        <dbReference type="ARBA" id="ARBA00022679"/>
    </source>
</evidence>
<dbReference type="GO" id="GO:0008194">
    <property type="term" value="F:UDP-glycosyltransferase activity"/>
    <property type="evidence" value="ECO:0007669"/>
    <property type="project" value="InterPro"/>
</dbReference>
<keyword evidence="3" id="KW-0808">Transferase</keyword>
<comment type="caution">
    <text evidence="5">The sequence shown here is derived from an EMBL/GenBank/DDBJ whole genome shotgun (WGS) entry which is preliminary data.</text>
</comment>
<keyword evidence="4" id="KW-0812">Transmembrane</keyword>
<evidence type="ECO:0000313" key="5">
    <source>
        <dbReference type="EMBL" id="CAH4027587.1"/>
    </source>
</evidence>
<dbReference type="Proteomes" id="UP001152562">
    <property type="component" value="Unassembled WGS sequence"/>
</dbReference>
<feature type="transmembrane region" description="Helical" evidence="4">
    <location>
        <begin position="526"/>
        <end position="549"/>
    </location>
</feature>
<gene>
    <name evidence="5" type="ORF">PIBRA_LOCUS4724</name>
</gene>
<evidence type="ECO:0000313" key="6">
    <source>
        <dbReference type="Proteomes" id="UP001152562"/>
    </source>
</evidence>
<dbReference type="SUPFAM" id="SSF53756">
    <property type="entry name" value="UDP-Glycosyltransferase/glycogen phosphorylase"/>
    <property type="match status" value="2"/>
</dbReference>
<evidence type="ECO:0000256" key="1">
    <source>
        <dbReference type="ARBA" id="ARBA00009995"/>
    </source>
</evidence>
<sequence length="1046" mass="118682">MMELKIFLLGVLLFTSYSDALRLLVFFPMPAKSHSILGHGVVDNLLAAGHEIVHITSFPKEKTVPNLMEINVSKVGERIKKSLFKHEDLTLRKIAQTKLDPILLMGFIYEVHRQVIDDPGVLELFENPNHKFDGVIIEWFFSKFVAGIAPLFKSPLIWVATTEAHWQVLEVIDGPSNPAYNVDLFSTNSLPLNLFQRTEELYTMVKRYILYSYYITPKEKNIYESALTPIARKRGVTLPTFDEAAYNASLLLITSHPSIGTPYKLPQNAKFVAGYHISTEVKPLPQDLKKLIDNAKNGVVYFSMGSNLKSSDMSEKMKNDLLKMFAKLYETVIWKFEDDLENVPKNVHLVKWAPQQSILAHPNLKFFITHGGQLSTTEAIHFGVPVIGIPILGDQYVNMNSVSNKGFGITVKWSEDSIISDLTAAIKEIKTNPMYTTKAKELSEIYHNRQVSPGKDLVYWVEYVIATSGALHLRSPGLSLPLYKKLYLDLLALIIIVVYFLTKKLRPIICKRCRRRPGKKEKSNMTYKTLFILLIYASVFVAHRVLVFFPLPSKSHSLLGYAIVDNLLAAGHEVVHITSFPRNQVRSENFILDIDVSEIGIRLKSAVLNDEDGFTIKDLVGKKIDLVYVMSFVFEVHKQVLHNSNVKALFSDPKRKFDAVIVEWGYSNFVAGIASIFESPLIWCSTTEAYWQSLELIDEVPCPAYHVDLFSHNHTPFTFWQRLEELAVIIQRKILASIYVTPNEKIAYYSIFSAYAEKRGVTLPSYVDAIYNGSFMLINSHPTVGTAFRLPQNAKYVAGFHIKPEVQPLPKDIQKIMDESRNGVIYFSMGSSLKSIGMSNNMQSVLTEMLAKLNETVIWKFENDLNYIPENVHFVKWAPQHSILAHPNLKFFITHGGQLSTIEALHFGVPVIGIPVMADQVQNMHSIRGKGFGITVDLTEDNLASDLLSAIKEMKANSTYTRRAKELSAIYHNRQQSPAQELVYWIEYVIATRGAPHLRSPALFVPFYKKLYLDLIAIIIVLQLIFVLAIKRLISVAKERKKEKMT</sequence>
<evidence type="ECO:0000256" key="2">
    <source>
        <dbReference type="ARBA" id="ARBA00022676"/>
    </source>
</evidence>
<proteinExistence type="inferred from homology"/>
<comment type="similarity">
    <text evidence="1">Belongs to the UDP-glycosyltransferase family.</text>
</comment>
<feature type="transmembrane region" description="Helical" evidence="4">
    <location>
        <begin position="1011"/>
        <end position="1034"/>
    </location>
</feature>
<keyword evidence="4" id="KW-0472">Membrane</keyword>
<keyword evidence="6" id="KW-1185">Reference proteome</keyword>
<dbReference type="CDD" id="cd03784">
    <property type="entry name" value="GT1_Gtf-like"/>
    <property type="match status" value="2"/>
</dbReference>
<evidence type="ECO:0008006" key="7">
    <source>
        <dbReference type="Google" id="ProtNLM"/>
    </source>
</evidence>
<protein>
    <recommendedName>
        <fullName evidence="7">UDP-glycosyltransferases domain-containing protein</fullName>
    </recommendedName>
</protein>
<dbReference type="Pfam" id="PF00201">
    <property type="entry name" value="UDPGT"/>
    <property type="match status" value="2"/>
</dbReference>
<dbReference type="InterPro" id="IPR050271">
    <property type="entry name" value="UDP-glycosyltransferase"/>
</dbReference>
<keyword evidence="4" id="KW-1133">Transmembrane helix</keyword>
<dbReference type="FunFam" id="3.40.50.2000:FF:000050">
    <property type="entry name" value="UDP-glucuronosyltransferase"/>
    <property type="match status" value="2"/>
</dbReference>
<dbReference type="AlphaFoldDB" id="A0A9P0TCH6"/>
<dbReference type="PANTHER" id="PTHR48043:SF159">
    <property type="entry name" value="EG:EG0003.4 PROTEIN-RELATED"/>
    <property type="match status" value="1"/>
</dbReference>
<dbReference type="InterPro" id="IPR002213">
    <property type="entry name" value="UDP_glucos_trans"/>
</dbReference>
<accession>A0A9P0TCH6</accession>
<organism evidence="5 6">
    <name type="scientific">Pieris brassicae</name>
    <name type="common">White butterfly</name>
    <name type="synonym">Large white butterfly</name>
    <dbReference type="NCBI Taxonomy" id="7116"/>
    <lineage>
        <taxon>Eukaryota</taxon>
        <taxon>Metazoa</taxon>
        <taxon>Ecdysozoa</taxon>
        <taxon>Arthropoda</taxon>
        <taxon>Hexapoda</taxon>
        <taxon>Insecta</taxon>
        <taxon>Pterygota</taxon>
        <taxon>Neoptera</taxon>
        <taxon>Endopterygota</taxon>
        <taxon>Lepidoptera</taxon>
        <taxon>Glossata</taxon>
        <taxon>Ditrysia</taxon>
        <taxon>Papilionoidea</taxon>
        <taxon>Pieridae</taxon>
        <taxon>Pierinae</taxon>
        <taxon>Pieris</taxon>
    </lineage>
</organism>
<evidence type="ECO:0000256" key="4">
    <source>
        <dbReference type="SAM" id="Phobius"/>
    </source>
</evidence>
<feature type="transmembrane region" description="Helical" evidence="4">
    <location>
        <begin position="486"/>
        <end position="505"/>
    </location>
</feature>
<reference evidence="5" key="1">
    <citation type="submission" date="2022-05" db="EMBL/GenBank/DDBJ databases">
        <authorList>
            <person name="Okamura Y."/>
        </authorList>
    </citation>
    <scope>NUCLEOTIDE SEQUENCE</scope>
</reference>
<name>A0A9P0TCH6_PIEBR</name>
<keyword evidence="2" id="KW-0328">Glycosyltransferase</keyword>